<dbReference type="AlphaFoldDB" id="Q0UYG1"/>
<proteinExistence type="predicted"/>
<dbReference type="InParanoid" id="Q0UYG1"/>
<sequence>MAGEERADEEAKVPDDLFLVPPLHRYSAFRAAKLLLWSTDG</sequence>
<dbReference type="RefSeq" id="XP_001793781.1">
    <property type="nucleotide sequence ID" value="XM_001793729.1"/>
</dbReference>
<evidence type="ECO:0000313" key="2">
    <source>
        <dbReference type="Proteomes" id="UP000001055"/>
    </source>
</evidence>
<dbReference type="Proteomes" id="UP000001055">
    <property type="component" value="Unassembled WGS sequence"/>
</dbReference>
<organism evidence="1 2">
    <name type="scientific">Phaeosphaeria nodorum (strain SN15 / ATCC MYA-4574 / FGSC 10173)</name>
    <name type="common">Glume blotch fungus</name>
    <name type="synonym">Parastagonospora nodorum</name>
    <dbReference type="NCBI Taxonomy" id="321614"/>
    <lineage>
        <taxon>Eukaryota</taxon>
        <taxon>Fungi</taxon>
        <taxon>Dikarya</taxon>
        <taxon>Ascomycota</taxon>
        <taxon>Pezizomycotina</taxon>
        <taxon>Dothideomycetes</taxon>
        <taxon>Pleosporomycetidae</taxon>
        <taxon>Pleosporales</taxon>
        <taxon>Pleosporineae</taxon>
        <taxon>Phaeosphaeriaceae</taxon>
        <taxon>Parastagonospora</taxon>
    </lineage>
</organism>
<evidence type="ECO:0000313" key="1">
    <source>
        <dbReference type="EMBL" id="EAT89934.1"/>
    </source>
</evidence>
<name>Q0UYG1_PHANO</name>
<dbReference type="EMBL" id="CH445328">
    <property type="protein sequence ID" value="EAT89934.1"/>
    <property type="molecule type" value="Genomic_DNA"/>
</dbReference>
<dbReference type="KEGG" id="pno:SNOG_03203"/>
<dbReference type="GeneID" id="5970638"/>
<protein>
    <submittedName>
        <fullName evidence="1">Uncharacterized protein</fullName>
    </submittedName>
</protein>
<dbReference type="HOGENOM" id="CLU_3279696_0_0_1"/>
<accession>Q0UYG1</accession>
<reference evidence="2" key="1">
    <citation type="journal article" date="2007" name="Plant Cell">
        <title>Dothideomycete-plant interactions illuminated by genome sequencing and EST analysis of the wheat pathogen Stagonospora nodorum.</title>
        <authorList>
            <person name="Hane J.K."/>
            <person name="Lowe R.G."/>
            <person name="Solomon P.S."/>
            <person name="Tan K.C."/>
            <person name="Schoch C.L."/>
            <person name="Spatafora J.W."/>
            <person name="Crous P.W."/>
            <person name="Kodira C."/>
            <person name="Birren B.W."/>
            <person name="Galagan J.E."/>
            <person name="Torriani S.F."/>
            <person name="McDonald B.A."/>
            <person name="Oliver R.P."/>
        </authorList>
    </citation>
    <scope>NUCLEOTIDE SEQUENCE [LARGE SCALE GENOMIC DNA]</scope>
    <source>
        <strain evidence="2">SN15 / ATCC MYA-4574 / FGSC 10173</strain>
    </source>
</reference>
<gene>
    <name evidence="1" type="ORF">SNOG_03203</name>
</gene>